<organism evidence="2 3">
    <name type="scientific">Rhodopirellula bahusiensis</name>
    <dbReference type="NCBI Taxonomy" id="2014065"/>
    <lineage>
        <taxon>Bacteria</taxon>
        <taxon>Pseudomonadati</taxon>
        <taxon>Planctomycetota</taxon>
        <taxon>Planctomycetia</taxon>
        <taxon>Pirellulales</taxon>
        <taxon>Pirellulaceae</taxon>
        <taxon>Rhodopirellula</taxon>
    </lineage>
</organism>
<accession>A0A2G1WBN0</accession>
<keyword evidence="1" id="KW-0732">Signal</keyword>
<gene>
    <name evidence="2" type="ORF">CEE69_03230</name>
</gene>
<dbReference type="RefSeq" id="WP_099259321.1">
    <property type="nucleotide sequence ID" value="NZ_NIZW01000002.1"/>
</dbReference>
<dbReference type="SUPFAM" id="SSF75005">
    <property type="entry name" value="Arabinanase/levansucrase/invertase"/>
    <property type="match status" value="1"/>
</dbReference>
<name>A0A2G1WBN0_9BACT</name>
<reference evidence="2 3" key="1">
    <citation type="submission" date="2017-06" db="EMBL/GenBank/DDBJ databases">
        <title>Description of Rhodopirellula bahusiensis sp. nov.</title>
        <authorList>
            <person name="Kizina J."/>
            <person name="Harder J."/>
        </authorList>
    </citation>
    <scope>NUCLEOTIDE SEQUENCE [LARGE SCALE GENOMIC DNA]</scope>
    <source>
        <strain evidence="2 3">SWK21</strain>
    </source>
</reference>
<dbReference type="GeneID" id="90607277"/>
<dbReference type="OrthoDB" id="9760116at2"/>
<evidence type="ECO:0000256" key="1">
    <source>
        <dbReference type="SAM" id="SignalP"/>
    </source>
</evidence>
<dbReference type="Proteomes" id="UP000225740">
    <property type="component" value="Unassembled WGS sequence"/>
</dbReference>
<evidence type="ECO:0000313" key="3">
    <source>
        <dbReference type="Proteomes" id="UP000225740"/>
    </source>
</evidence>
<feature type="chain" id="PRO_5013881462" evidence="1">
    <location>
        <begin position="26"/>
        <end position="508"/>
    </location>
</feature>
<evidence type="ECO:0000313" key="2">
    <source>
        <dbReference type="EMBL" id="PHQ36421.1"/>
    </source>
</evidence>
<sequence>MKSRRSLNALLPSLLLGMVCCPNLAVSDETWRIETQEEWTSGLESSSELKLKDGQAVPTAKLATLMSELKTFPMKRSAKSIVVTQSADWLNWEPAGNLGPVNLGDAPVMLSLGPDNYWMFGRYGSGRNRKDRSKQAPFQPEPATLDGFEMPLKTTPFANQYDAPGGLKKRLGGYHAWQSRDMVNWVHHGPITESFAKWMTTAEFADGKAYFYYDFPNDQDPHVYVDSDLFDGVPGENKSMAYDDPTHGSDCAIIRDLDGQFHLILEDWSPINAQTHAWDSPLAVHAVSPDGLQDFKALSPPIDERTKPTGEIGTYKHPHWLKENPERFKTNIAKYEIHKPEQNAYGDWAAISIGVQYYLFCDYDPADSKSMSVGWFTSKSIDEPFTWCGNIGKGHPDPDIMFAEGKFYLATQQAMDFVSDGPWVDGVQIRVGVDVDQDQSIDQWTEWTTIKESYDHVPGFAKQVSRTPAELDLSKLPEGFGYQFEIKLEDTTENDSKPVLDSVELMFD</sequence>
<dbReference type="EMBL" id="NIZW01000002">
    <property type="protein sequence ID" value="PHQ36421.1"/>
    <property type="molecule type" value="Genomic_DNA"/>
</dbReference>
<protein>
    <submittedName>
        <fullName evidence="2">Uncharacterized protein</fullName>
    </submittedName>
</protein>
<dbReference type="AlphaFoldDB" id="A0A2G1WBN0"/>
<dbReference type="InterPro" id="IPR023296">
    <property type="entry name" value="Glyco_hydro_beta-prop_sf"/>
</dbReference>
<keyword evidence="3" id="KW-1185">Reference proteome</keyword>
<dbReference type="Gene3D" id="2.115.10.20">
    <property type="entry name" value="Glycosyl hydrolase domain, family 43"/>
    <property type="match status" value="1"/>
</dbReference>
<comment type="caution">
    <text evidence="2">The sequence shown here is derived from an EMBL/GenBank/DDBJ whole genome shotgun (WGS) entry which is preliminary data.</text>
</comment>
<feature type="signal peptide" evidence="1">
    <location>
        <begin position="1"/>
        <end position="25"/>
    </location>
</feature>
<proteinExistence type="predicted"/>